<feature type="chain" id="PRO_5046742742" description="DUF4352 domain-containing protein" evidence="1">
    <location>
        <begin position="26"/>
        <end position="153"/>
    </location>
</feature>
<comment type="caution">
    <text evidence="2">The sequence shown here is derived from an EMBL/GenBank/DDBJ whole genome shotgun (WGS) entry which is preliminary data.</text>
</comment>
<evidence type="ECO:0000313" key="3">
    <source>
        <dbReference type="Proteomes" id="UP001143304"/>
    </source>
</evidence>
<organism evidence="2 3">
    <name type="scientific">Candidatus Marimicrobium litorale</name>
    <dbReference type="NCBI Taxonomy" id="2518991"/>
    <lineage>
        <taxon>Bacteria</taxon>
        <taxon>Pseudomonadati</taxon>
        <taxon>Pseudomonadota</taxon>
        <taxon>Gammaproteobacteria</taxon>
        <taxon>Cellvibrionales</taxon>
        <taxon>Halieaceae</taxon>
        <taxon>Marimicrobium</taxon>
    </lineage>
</organism>
<dbReference type="RefSeq" id="WP_279250386.1">
    <property type="nucleotide sequence ID" value="NZ_SHNO01000001.1"/>
</dbReference>
<sequence length="153" mass="16856">MKIKENYIPTLLFICLSLWLTSAQAAEPLQTQYGINGEVEVDLLSVSESGGILTAVFAYRNTGSDKSAVRYSVSDVYFLEKSEGKKYHVLSDSTGKSLAAPVNGNFISIRELEFKPGSRKLVWFKFPAPAEASEVIDFVLPDAVPFENIALSR</sequence>
<protein>
    <recommendedName>
        <fullName evidence="4">DUF4352 domain-containing protein</fullName>
    </recommendedName>
</protein>
<evidence type="ECO:0000256" key="1">
    <source>
        <dbReference type="SAM" id="SignalP"/>
    </source>
</evidence>
<name>A0ABT3TA45_9GAMM</name>
<gene>
    <name evidence="2" type="ORF">EYC82_15095</name>
</gene>
<feature type="signal peptide" evidence="1">
    <location>
        <begin position="1"/>
        <end position="25"/>
    </location>
</feature>
<keyword evidence="1" id="KW-0732">Signal</keyword>
<reference evidence="2" key="1">
    <citation type="submission" date="2019-02" db="EMBL/GenBank/DDBJ databases">
        <authorList>
            <person name="Li S.-H."/>
        </authorList>
    </citation>
    <scope>NUCLEOTIDE SEQUENCE</scope>
    <source>
        <strain evidence="2">IMCC11814</strain>
    </source>
</reference>
<dbReference type="EMBL" id="SHNO01000001">
    <property type="protein sequence ID" value="MCX2978691.1"/>
    <property type="molecule type" value="Genomic_DNA"/>
</dbReference>
<keyword evidence="3" id="KW-1185">Reference proteome</keyword>
<proteinExistence type="predicted"/>
<accession>A0ABT3TA45</accession>
<evidence type="ECO:0000313" key="2">
    <source>
        <dbReference type="EMBL" id="MCX2978691.1"/>
    </source>
</evidence>
<evidence type="ECO:0008006" key="4">
    <source>
        <dbReference type="Google" id="ProtNLM"/>
    </source>
</evidence>
<dbReference type="Proteomes" id="UP001143304">
    <property type="component" value="Unassembled WGS sequence"/>
</dbReference>